<accession>A0A0W8F7W6</accession>
<name>A0A0W8F7W6_9ZZZZ</name>
<keyword evidence="1" id="KW-0472">Membrane</keyword>
<evidence type="ECO:0000256" key="1">
    <source>
        <dbReference type="SAM" id="Phobius"/>
    </source>
</evidence>
<comment type="caution">
    <text evidence="3">The sequence shown here is derived from an EMBL/GenBank/DDBJ whole genome shotgun (WGS) entry which is preliminary data.</text>
</comment>
<reference evidence="3" key="1">
    <citation type="journal article" date="2015" name="Proc. Natl. Acad. Sci. U.S.A.">
        <title>Networks of energetic and metabolic interactions define dynamics in microbial communities.</title>
        <authorList>
            <person name="Embree M."/>
            <person name="Liu J.K."/>
            <person name="Al-Bassam M.M."/>
            <person name="Zengler K."/>
        </authorList>
    </citation>
    <scope>NUCLEOTIDE SEQUENCE</scope>
</reference>
<dbReference type="SMART" id="SM00014">
    <property type="entry name" value="acidPPc"/>
    <property type="match status" value="1"/>
</dbReference>
<dbReference type="EMBL" id="LNQE01001473">
    <property type="protein sequence ID" value="KUG16940.1"/>
    <property type="molecule type" value="Genomic_DNA"/>
</dbReference>
<feature type="transmembrane region" description="Helical" evidence="1">
    <location>
        <begin position="178"/>
        <end position="202"/>
    </location>
</feature>
<dbReference type="InterPro" id="IPR036938">
    <property type="entry name" value="PAP2/HPO_sf"/>
</dbReference>
<dbReference type="PANTHER" id="PTHR14969">
    <property type="entry name" value="SPHINGOSINE-1-PHOSPHATE PHOSPHOHYDROLASE"/>
    <property type="match status" value="1"/>
</dbReference>
<dbReference type="SUPFAM" id="SSF48317">
    <property type="entry name" value="Acid phosphatase/Vanadium-dependent haloperoxidase"/>
    <property type="match status" value="1"/>
</dbReference>
<feature type="transmembrane region" description="Helical" evidence="1">
    <location>
        <begin position="222"/>
        <end position="245"/>
    </location>
</feature>
<feature type="transmembrane region" description="Helical" evidence="1">
    <location>
        <begin position="261"/>
        <end position="278"/>
    </location>
</feature>
<keyword evidence="1" id="KW-1133">Transmembrane helix</keyword>
<dbReference type="InterPro" id="IPR000326">
    <property type="entry name" value="PAP2/HPO"/>
</dbReference>
<feature type="transmembrane region" description="Helical" evidence="1">
    <location>
        <begin position="140"/>
        <end position="157"/>
    </location>
</feature>
<feature type="transmembrane region" description="Helical" evidence="1">
    <location>
        <begin position="117"/>
        <end position="134"/>
    </location>
</feature>
<dbReference type="Gene3D" id="1.20.144.10">
    <property type="entry name" value="Phosphatidic acid phosphatase type 2/haloperoxidase"/>
    <property type="match status" value="1"/>
</dbReference>
<sequence>MMDTDLSIILFLQGQDWAIPIMRLATSLGSLEFMLLFMPFLFWCWDAKWGFRVGLMLVTSHGLNSALKIALHGPRPYWVDPNVQAWSTEPSFGMPSGHAQNAVSIWGLTAQLIHKRWAYLLAAGTCLLIGLSRAYLGVHFLGDVLVGWGVGAVLLGSSIKAMPVMEEKIGRMNLKGQILLAALASFAIIALYLLGLAGTGAWQMPSAWEANALAATGEPIDPVSPVDAFCAAGMMLGISSGYAILKRRGGFLADGPLSRRLVRYLLGMIGVVLIWYGLKEAMQIEAADWALDYIRSMLAGLWVTLGAPLMFIGLGLAKKEQVDGQSAGGDP</sequence>
<dbReference type="PANTHER" id="PTHR14969:SF13">
    <property type="entry name" value="AT30094P"/>
    <property type="match status" value="1"/>
</dbReference>
<evidence type="ECO:0000313" key="3">
    <source>
        <dbReference type="EMBL" id="KUG16940.1"/>
    </source>
</evidence>
<dbReference type="Pfam" id="PF01569">
    <property type="entry name" value="PAP2"/>
    <property type="match status" value="1"/>
</dbReference>
<evidence type="ECO:0000259" key="2">
    <source>
        <dbReference type="SMART" id="SM00014"/>
    </source>
</evidence>
<protein>
    <submittedName>
        <fullName evidence="3">Membrane-associated phospholipid phosphatase</fullName>
    </submittedName>
</protein>
<proteinExistence type="predicted"/>
<keyword evidence="1" id="KW-0812">Transmembrane</keyword>
<feature type="transmembrane region" description="Helical" evidence="1">
    <location>
        <begin position="21"/>
        <end position="43"/>
    </location>
</feature>
<feature type="transmembrane region" description="Helical" evidence="1">
    <location>
        <begin position="298"/>
        <end position="317"/>
    </location>
</feature>
<gene>
    <name evidence="3" type="ORF">ASZ90_013387</name>
</gene>
<feature type="domain" description="Phosphatidic acid phosphatase type 2/haloperoxidase" evidence="2">
    <location>
        <begin position="48"/>
        <end position="159"/>
    </location>
</feature>
<dbReference type="AlphaFoldDB" id="A0A0W8F7W6"/>
<organism evidence="3">
    <name type="scientific">hydrocarbon metagenome</name>
    <dbReference type="NCBI Taxonomy" id="938273"/>
    <lineage>
        <taxon>unclassified sequences</taxon>
        <taxon>metagenomes</taxon>
        <taxon>ecological metagenomes</taxon>
    </lineage>
</organism>